<feature type="region of interest" description="Disordered" evidence="1">
    <location>
        <begin position="40"/>
        <end position="60"/>
    </location>
</feature>
<evidence type="ECO:0000313" key="2">
    <source>
        <dbReference type="EMBL" id="MED6150025.1"/>
    </source>
</evidence>
<gene>
    <name evidence="2" type="ORF">PIB30_068184</name>
</gene>
<evidence type="ECO:0000313" key="3">
    <source>
        <dbReference type="Proteomes" id="UP001341840"/>
    </source>
</evidence>
<feature type="region of interest" description="Disordered" evidence="1">
    <location>
        <begin position="1"/>
        <end position="21"/>
    </location>
</feature>
<sequence>MVMTQHSMQQNHNTEGWSRKQAQLKARLLLEATTTQNNLSRRGRRQWSDGISWQSGGLEKSPLEQKIREETIAMDGKGRDVNEIEHNAVKWKLETCDRLGETNWSTEGKGKRAWHKES</sequence>
<reference evidence="2 3" key="1">
    <citation type="journal article" date="2023" name="Plants (Basel)">
        <title>Bridging the Gap: Combining Genomics and Transcriptomics Approaches to Understand Stylosanthes scabra, an Orphan Legume from the Brazilian Caatinga.</title>
        <authorList>
            <person name="Ferreira-Neto J.R.C."/>
            <person name="da Silva M.D."/>
            <person name="Binneck E."/>
            <person name="de Melo N.F."/>
            <person name="da Silva R.H."/>
            <person name="de Melo A.L.T.M."/>
            <person name="Pandolfi V."/>
            <person name="Bustamante F.O."/>
            <person name="Brasileiro-Vidal A.C."/>
            <person name="Benko-Iseppon A.M."/>
        </authorList>
    </citation>
    <scope>NUCLEOTIDE SEQUENCE [LARGE SCALE GENOMIC DNA]</scope>
    <source>
        <tissue evidence="2">Leaves</tissue>
    </source>
</reference>
<organism evidence="2 3">
    <name type="scientific">Stylosanthes scabra</name>
    <dbReference type="NCBI Taxonomy" id="79078"/>
    <lineage>
        <taxon>Eukaryota</taxon>
        <taxon>Viridiplantae</taxon>
        <taxon>Streptophyta</taxon>
        <taxon>Embryophyta</taxon>
        <taxon>Tracheophyta</taxon>
        <taxon>Spermatophyta</taxon>
        <taxon>Magnoliopsida</taxon>
        <taxon>eudicotyledons</taxon>
        <taxon>Gunneridae</taxon>
        <taxon>Pentapetalae</taxon>
        <taxon>rosids</taxon>
        <taxon>fabids</taxon>
        <taxon>Fabales</taxon>
        <taxon>Fabaceae</taxon>
        <taxon>Papilionoideae</taxon>
        <taxon>50 kb inversion clade</taxon>
        <taxon>dalbergioids sensu lato</taxon>
        <taxon>Dalbergieae</taxon>
        <taxon>Pterocarpus clade</taxon>
        <taxon>Stylosanthes</taxon>
    </lineage>
</organism>
<name>A0ABU6TNK5_9FABA</name>
<proteinExistence type="predicted"/>
<protein>
    <submittedName>
        <fullName evidence="2">Uncharacterized protein</fullName>
    </submittedName>
</protein>
<comment type="caution">
    <text evidence="2">The sequence shown here is derived from an EMBL/GenBank/DDBJ whole genome shotgun (WGS) entry which is preliminary data.</text>
</comment>
<feature type="compositionally biased region" description="Polar residues" evidence="1">
    <location>
        <begin position="1"/>
        <end position="16"/>
    </location>
</feature>
<evidence type="ECO:0000256" key="1">
    <source>
        <dbReference type="SAM" id="MobiDB-lite"/>
    </source>
</evidence>
<keyword evidence="3" id="KW-1185">Reference proteome</keyword>
<accession>A0ABU6TNK5</accession>
<dbReference type="EMBL" id="JASCZI010091347">
    <property type="protein sequence ID" value="MED6150025.1"/>
    <property type="molecule type" value="Genomic_DNA"/>
</dbReference>
<dbReference type="Proteomes" id="UP001341840">
    <property type="component" value="Unassembled WGS sequence"/>
</dbReference>